<name>A0A396J9T1_MEDTR</name>
<comment type="caution">
    <text evidence="1">The sequence shown here is derived from an EMBL/GenBank/DDBJ whole genome shotgun (WGS) entry which is preliminary data.</text>
</comment>
<reference evidence="2" key="1">
    <citation type="journal article" date="2018" name="Nat. Plants">
        <title>Whole-genome landscape of Medicago truncatula symbiotic genes.</title>
        <authorList>
            <person name="Pecrix Y."/>
            <person name="Staton S.E."/>
            <person name="Sallet E."/>
            <person name="Lelandais-Briere C."/>
            <person name="Moreau S."/>
            <person name="Carrere S."/>
            <person name="Blein T."/>
            <person name="Jardinaud M.F."/>
            <person name="Latrasse D."/>
            <person name="Zouine M."/>
            <person name="Zahm M."/>
            <person name="Kreplak J."/>
            <person name="Mayjonade B."/>
            <person name="Satge C."/>
            <person name="Perez M."/>
            <person name="Cauet S."/>
            <person name="Marande W."/>
            <person name="Chantry-Darmon C."/>
            <person name="Lopez-Roques C."/>
            <person name="Bouchez O."/>
            <person name="Berard A."/>
            <person name="Debelle F."/>
            <person name="Munos S."/>
            <person name="Bendahmane A."/>
            <person name="Berges H."/>
            <person name="Niebel A."/>
            <person name="Buitink J."/>
            <person name="Frugier F."/>
            <person name="Benhamed M."/>
            <person name="Crespi M."/>
            <person name="Gouzy J."/>
            <person name="Gamas P."/>
        </authorList>
    </citation>
    <scope>NUCLEOTIDE SEQUENCE [LARGE SCALE GENOMIC DNA]</scope>
    <source>
        <strain evidence="2">cv. Jemalong A17</strain>
    </source>
</reference>
<sequence length="93" mass="10161">MAYARLYKGELASPSRVLTCLQAPFIPPRRLIAAVPEAVTVTLEHSLAPLPLNRSHQTDHLALEGGDRSLTASVQGSSTVTVFCYAHLRRNCF</sequence>
<gene>
    <name evidence="1" type="ORF">MtrunA17_Chr2g0297301</name>
</gene>
<dbReference type="EMBL" id="PSQE01000002">
    <property type="protein sequence ID" value="RHN73331.1"/>
    <property type="molecule type" value="Genomic_DNA"/>
</dbReference>
<accession>A0A396J9T1</accession>
<dbReference type="Gramene" id="rna9132">
    <property type="protein sequence ID" value="RHN73331.1"/>
    <property type="gene ID" value="gene9132"/>
</dbReference>
<evidence type="ECO:0000313" key="2">
    <source>
        <dbReference type="Proteomes" id="UP000265566"/>
    </source>
</evidence>
<dbReference type="AlphaFoldDB" id="A0A396J9T1"/>
<evidence type="ECO:0000313" key="1">
    <source>
        <dbReference type="EMBL" id="RHN73331.1"/>
    </source>
</evidence>
<protein>
    <submittedName>
        <fullName evidence="1">Uncharacterized protein</fullName>
    </submittedName>
</protein>
<organism evidence="1 2">
    <name type="scientific">Medicago truncatula</name>
    <name type="common">Barrel medic</name>
    <name type="synonym">Medicago tribuloides</name>
    <dbReference type="NCBI Taxonomy" id="3880"/>
    <lineage>
        <taxon>Eukaryota</taxon>
        <taxon>Viridiplantae</taxon>
        <taxon>Streptophyta</taxon>
        <taxon>Embryophyta</taxon>
        <taxon>Tracheophyta</taxon>
        <taxon>Spermatophyta</taxon>
        <taxon>Magnoliopsida</taxon>
        <taxon>eudicotyledons</taxon>
        <taxon>Gunneridae</taxon>
        <taxon>Pentapetalae</taxon>
        <taxon>rosids</taxon>
        <taxon>fabids</taxon>
        <taxon>Fabales</taxon>
        <taxon>Fabaceae</taxon>
        <taxon>Papilionoideae</taxon>
        <taxon>50 kb inversion clade</taxon>
        <taxon>NPAAA clade</taxon>
        <taxon>Hologalegina</taxon>
        <taxon>IRL clade</taxon>
        <taxon>Trifolieae</taxon>
        <taxon>Medicago</taxon>
    </lineage>
</organism>
<proteinExistence type="predicted"/>
<dbReference type="Proteomes" id="UP000265566">
    <property type="component" value="Chromosome 2"/>
</dbReference>